<protein>
    <submittedName>
        <fullName evidence="1">Predicted protein</fullName>
    </submittedName>
</protein>
<accession>C1N3J6</accession>
<dbReference type="RefSeq" id="XP_003062386.1">
    <property type="nucleotide sequence ID" value="XM_003062340.1"/>
</dbReference>
<dbReference type="eggNOG" id="ENOG502QPZV">
    <property type="taxonomic scope" value="Eukaryota"/>
</dbReference>
<evidence type="ECO:0000313" key="1">
    <source>
        <dbReference type="EMBL" id="EEH53205.1"/>
    </source>
</evidence>
<dbReference type="InterPro" id="IPR036554">
    <property type="entry name" value="GHMP_kinase_C_sf"/>
</dbReference>
<organism evidence="2">
    <name type="scientific">Micromonas pusilla (strain CCMP1545)</name>
    <name type="common">Picoplanktonic green alga</name>
    <dbReference type="NCBI Taxonomy" id="564608"/>
    <lineage>
        <taxon>Eukaryota</taxon>
        <taxon>Viridiplantae</taxon>
        <taxon>Chlorophyta</taxon>
        <taxon>Mamiellophyceae</taxon>
        <taxon>Mamiellales</taxon>
        <taxon>Mamiellaceae</taxon>
        <taxon>Micromonas</taxon>
    </lineage>
</organism>
<dbReference type="KEGG" id="mpp:MICPUCDRAFT_52198"/>
<proteinExistence type="predicted"/>
<evidence type="ECO:0000313" key="2">
    <source>
        <dbReference type="Proteomes" id="UP000001876"/>
    </source>
</evidence>
<name>C1N3J6_MICPC</name>
<dbReference type="STRING" id="564608.C1N3J6"/>
<dbReference type="GeneID" id="9687826"/>
<gene>
    <name evidence="1" type="ORF">MICPUCDRAFT_52198</name>
</gene>
<keyword evidence="2" id="KW-1185">Reference proteome</keyword>
<dbReference type="OrthoDB" id="278679at2759"/>
<dbReference type="Proteomes" id="UP000001876">
    <property type="component" value="Unassembled WGS sequence"/>
</dbReference>
<dbReference type="EMBL" id="GG663746">
    <property type="protein sequence ID" value="EEH53205.1"/>
    <property type="molecule type" value="Genomic_DNA"/>
</dbReference>
<dbReference type="SUPFAM" id="SSF55060">
    <property type="entry name" value="GHMP Kinase, C-terminal domain"/>
    <property type="match status" value="1"/>
</dbReference>
<dbReference type="AlphaFoldDB" id="C1N3J6"/>
<sequence length="192" mass="19948">MDQACAFGPGRLTLLTFDGETVDVKPLQKVGGDGVHVVVADLGAGKDTVRILDDLQRAYPTPRSDADRELHALLGENNSAVVDAAIVAIESGDAPGLGFVYQMAQRGFDEIAGVACPSQLGERGSPKLHEVLRCEKLKRAACGGKGVGSQGDGSVQFVCDGATRAAEVRAILKEEFGLADAMTIVIPPSTSA</sequence>
<reference evidence="1 2" key="1">
    <citation type="journal article" date="2009" name="Science">
        <title>Green evolution and dynamic adaptations revealed by genomes of the marine picoeukaryotes Micromonas.</title>
        <authorList>
            <person name="Worden A.Z."/>
            <person name="Lee J.H."/>
            <person name="Mock T."/>
            <person name="Rouze P."/>
            <person name="Simmons M.P."/>
            <person name="Aerts A.L."/>
            <person name="Allen A.E."/>
            <person name="Cuvelier M.L."/>
            <person name="Derelle E."/>
            <person name="Everett M.V."/>
            <person name="Foulon E."/>
            <person name="Grimwood J."/>
            <person name="Gundlach H."/>
            <person name="Henrissat B."/>
            <person name="Napoli C."/>
            <person name="McDonald S.M."/>
            <person name="Parker M.S."/>
            <person name="Rombauts S."/>
            <person name="Salamov A."/>
            <person name="Von Dassow P."/>
            <person name="Badger J.H."/>
            <person name="Coutinho P.M."/>
            <person name="Demir E."/>
            <person name="Dubchak I."/>
            <person name="Gentemann C."/>
            <person name="Eikrem W."/>
            <person name="Gready J.E."/>
            <person name="John U."/>
            <person name="Lanier W."/>
            <person name="Lindquist E.A."/>
            <person name="Lucas S."/>
            <person name="Mayer K.F."/>
            <person name="Moreau H."/>
            <person name="Not F."/>
            <person name="Otillar R."/>
            <person name="Panaud O."/>
            <person name="Pangilinan J."/>
            <person name="Paulsen I."/>
            <person name="Piegu B."/>
            <person name="Poliakov A."/>
            <person name="Robbens S."/>
            <person name="Schmutz J."/>
            <person name="Toulza E."/>
            <person name="Wyss T."/>
            <person name="Zelensky A."/>
            <person name="Zhou K."/>
            <person name="Armbrust E.V."/>
            <person name="Bhattacharya D."/>
            <person name="Goodenough U.W."/>
            <person name="Van de Peer Y."/>
            <person name="Grigoriev I.V."/>
        </authorList>
    </citation>
    <scope>NUCLEOTIDE SEQUENCE [LARGE SCALE GENOMIC DNA]</scope>
    <source>
        <strain evidence="1 2">CCMP1545</strain>
    </source>
</reference>